<dbReference type="GO" id="GO:0004519">
    <property type="term" value="F:endonuclease activity"/>
    <property type="evidence" value="ECO:0007669"/>
    <property type="project" value="UniProtKB-KW"/>
</dbReference>
<feature type="domain" description="DUF7487" evidence="2">
    <location>
        <begin position="44"/>
        <end position="111"/>
    </location>
</feature>
<reference evidence="3" key="1">
    <citation type="journal article" date="2021" name="Proc. Natl. Acad. Sci. U.S.A.">
        <title>A Catalog of Tens of Thousands of Viruses from Human Metagenomes Reveals Hidden Associations with Chronic Diseases.</title>
        <authorList>
            <person name="Tisza M.J."/>
            <person name="Buck C.B."/>
        </authorList>
    </citation>
    <scope>NUCLEOTIDE SEQUENCE</scope>
    <source>
        <strain evidence="3">CtdNl2</strain>
    </source>
</reference>
<dbReference type="Gene3D" id="3.40.960.10">
    <property type="entry name" value="VSR Endonuclease"/>
    <property type="match status" value="1"/>
</dbReference>
<feature type="domain" description="DUF7487" evidence="2">
    <location>
        <begin position="178"/>
        <end position="299"/>
    </location>
</feature>
<keyword evidence="3" id="KW-0378">Hydrolase</keyword>
<proteinExistence type="predicted"/>
<dbReference type="Pfam" id="PF24308">
    <property type="entry name" value="DUF7487"/>
    <property type="match status" value="2"/>
</dbReference>
<dbReference type="EMBL" id="BK015652">
    <property type="protein sequence ID" value="DAE18171.1"/>
    <property type="molecule type" value="Genomic_DNA"/>
</dbReference>
<evidence type="ECO:0000256" key="1">
    <source>
        <dbReference type="SAM" id="MobiDB-lite"/>
    </source>
</evidence>
<evidence type="ECO:0000259" key="2">
    <source>
        <dbReference type="Pfam" id="PF24308"/>
    </source>
</evidence>
<name>A0A8S5QH23_9CAUD</name>
<accession>A0A8S5QH23</accession>
<organism evidence="3">
    <name type="scientific">Myoviridae sp. ctdNl2</name>
    <dbReference type="NCBI Taxonomy" id="2825140"/>
    <lineage>
        <taxon>Viruses</taxon>
        <taxon>Duplodnaviria</taxon>
        <taxon>Heunggongvirae</taxon>
        <taxon>Uroviricota</taxon>
        <taxon>Caudoviricetes</taxon>
    </lineage>
</organism>
<sequence>MSDKPNLQGGKGKRTYNNGVIAKRYYEGEQPEGFVLGMLPRTEEQKAKSNAKRVKTTIEKYGVSNVAQSKDVYDKMLETNLKKYGVEHPQTLESQKEKVKKTNLERYGTTNGKVLKPKVDKPKKEKKVKLPKVKDTRKGHYYNNGIITRKIKEGDVIPDGFVRGMLLSDELKKNRSAKAKETFIKKYSVDNPAKSKEVLAKIQKTNLDRYGVECSAQSEVVKEKIKATNLKKYGVEYSFQAEEVKDKIKATSLERYGVDNPSKSEVIKSKIVESNRKNLGVDYPMQSKEVMDKSRATSFEKYGTEYPNQSEIVKSKIDASTLEHYGVNRACKLDEFKQKIVDTNRERYGVDYTCLIYSGKLKGNDSSYNRSFAELLDINNITYEREFLLQKYSYDFKVGNTLIEIDPTATHNTYFSPYGDNRIDVNYHRDKTKLAKDNGYSVIHIFEWDDINKVMQLLKNRVTIYARKCEVRMVSEVDTGNYLDTYHLQGTCRGQKIRLGLYYNNQLVSLMTFGKSRFNKNCEYELLRYCASHNVVGGANKLFKYFVDNYKPNSIISYCDTSKFSGKVYDTLSFEFIKTNKPRKHWYSIKERRHITDGLLLSQGYDRLFKESHGKGTSNEELILARGYLPVYDCGQATYIWRKS</sequence>
<protein>
    <submittedName>
        <fullName evidence="3">Endonuclease-like protein</fullName>
    </submittedName>
</protein>
<keyword evidence="3" id="KW-0540">Nuclease</keyword>
<keyword evidence="3" id="KW-0255">Endonuclease</keyword>
<evidence type="ECO:0000313" key="3">
    <source>
        <dbReference type="EMBL" id="DAE18171.1"/>
    </source>
</evidence>
<dbReference type="InterPro" id="IPR055910">
    <property type="entry name" value="DUF7487"/>
</dbReference>
<feature type="region of interest" description="Disordered" evidence="1">
    <location>
        <begin position="112"/>
        <end position="131"/>
    </location>
</feature>